<organism evidence="1 2">
    <name type="scientific">Mycolicibacterium mageritense</name>
    <name type="common">Mycobacterium mageritense</name>
    <dbReference type="NCBI Taxonomy" id="53462"/>
    <lineage>
        <taxon>Bacteria</taxon>
        <taxon>Bacillati</taxon>
        <taxon>Actinomycetota</taxon>
        <taxon>Actinomycetes</taxon>
        <taxon>Mycobacteriales</taxon>
        <taxon>Mycobacteriaceae</taxon>
        <taxon>Mycolicibacterium</taxon>
    </lineage>
</organism>
<reference evidence="1 2" key="1">
    <citation type="journal article" date="2019" name="Emerg. Microbes Infect.">
        <title>Comprehensive subspecies identification of 175 nontuberculous mycobacteria species based on 7547 genomic profiles.</title>
        <authorList>
            <person name="Matsumoto Y."/>
            <person name="Kinjo T."/>
            <person name="Motooka D."/>
            <person name="Nabeya D."/>
            <person name="Jung N."/>
            <person name="Uechi K."/>
            <person name="Horii T."/>
            <person name="Iida T."/>
            <person name="Fujita J."/>
            <person name="Nakamura S."/>
        </authorList>
    </citation>
    <scope>NUCLEOTIDE SEQUENCE [LARGE SCALE GENOMIC DNA]</scope>
    <source>
        <strain evidence="1 2">JCM 12375</strain>
    </source>
</reference>
<evidence type="ECO:0000313" key="1">
    <source>
        <dbReference type="EMBL" id="BBX35750.1"/>
    </source>
</evidence>
<dbReference type="RefSeq" id="WP_131524540.1">
    <property type="nucleotide sequence ID" value="NZ_AP022567.1"/>
</dbReference>
<gene>
    <name evidence="1" type="ORF">MMAGJ_50320</name>
</gene>
<sequence length="137" mass="16087">MIRTKFDGLIKSMTTSVFASLPTAWPEYLTGYGGRGTLLARVHENSYRRLSDGTMEQDVIERALVYMPDDEIQPAHLRRLTIRYNNTELDYDYLKLFPEMQEHAVSRVEQYRRCVEQIKTLPVIDFWELVKTWPVVG</sequence>
<evidence type="ECO:0000313" key="2">
    <source>
        <dbReference type="Proteomes" id="UP000465622"/>
    </source>
</evidence>
<dbReference type="Proteomes" id="UP000465622">
    <property type="component" value="Chromosome"/>
</dbReference>
<proteinExistence type="predicted"/>
<keyword evidence="2" id="KW-1185">Reference proteome</keyword>
<name>A0ABM7HYR1_MYCME</name>
<accession>A0ABM7HYR1</accession>
<dbReference type="EMBL" id="AP022567">
    <property type="protein sequence ID" value="BBX35750.1"/>
    <property type="molecule type" value="Genomic_DNA"/>
</dbReference>
<protein>
    <submittedName>
        <fullName evidence="1">Uncharacterized protein</fullName>
    </submittedName>
</protein>